<evidence type="ECO:0000256" key="2">
    <source>
        <dbReference type="ARBA" id="ARBA00022730"/>
    </source>
</evidence>
<name>A0A1G2R888_9BACT</name>
<dbReference type="Proteomes" id="UP000178529">
    <property type="component" value="Unassembled WGS sequence"/>
</dbReference>
<evidence type="ECO:0000256" key="5">
    <source>
        <dbReference type="ARBA" id="ARBA00023274"/>
    </source>
</evidence>
<organism evidence="10 11">
    <name type="scientific">Candidatus Wildermuthbacteria bacterium RIFCSPHIGHO2_02_FULL_48_16</name>
    <dbReference type="NCBI Taxonomy" id="1802453"/>
    <lineage>
        <taxon>Bacteria</taxon>
        <taxon>Candidatus Wildermuthiibacteriota</taxon>
    </lineage>
</organism>
<gene>
    <name evidence="7" type="primary">rpsD</name>
    <name evidence="10" type="ORF">A3J68_01970</name>
</gene>
<dbReference type="AlphaFoldDB" id="A0A1G2R888"/>
<dbReference type="GO" id="GO:0015935">
    <property type="term" value="C:small ribosomal subunit"/>
    <property type="evidence" value="ECO:0007669"/>
    <property type="project" value="InterPro"/>
</dbReference>
<dbReference type="Gene3D" id="1.10.1050.10">
    <property type="entry name" value="Ribosomal Protein S4 Delta 41, Chain A, domain 1"/>
    <property type="match status" value="1"/>
</dbReference>
<evidence type="ECO:0000313" key="10">
    <source>
        <dbReference type="EMBL" id="OHA69050.1"/>
    </source>
</evidence>
<comment type="caution">
    <text evidence="10">The sequence shown here is derived from an EMBL/GenBank/DDBJ whole genome shotgun (WGS) entry which is preliminary data.</text>
</comment>
<dbReference type="Pfam" id="PF00163">
    <property type="entry name" value="Ribosomal_S4"/>
    <property type="match status" value="1"/>
</dbReference>
<dbReference type="Gene3D" id="3.10.290.10">
    <property type="entry name" value="RNA-binding S4 domain"/>
    <property type="match status" value="1"/>
</dbReference>
<dbReference type="EMBL" id="MHTY01000009">
    <property type="protein sequence ID" value="OHA69050.1"/>
    <property type="molecule type" value="Genomic_DNA"/>
</dbReference>
<proteinExistence type="inferred from homology"/>
<dbReference type="InterPro" id="IPR001912">
    <property type="entry name" value="Ribosomal_uS4_N"/>
</dbReference>
<dbReference type="SMART" id="SM00363">
    <property type="entry name" value="S4"/>
    <property type="match status" value="1"/>
</dbReference>
<dbReference type="PANTHER" id="PTHR11831:SF4">
    <property type="entry name" value="SMALL RIBOSOMAL SUBUNIT PROTEIN US4M"/>
    <property type="match status" value="1"/>
</dbReference>
<dbReference type="PROSITE" id="PS50889">
    <property type="entry name" value="S4"/>
    <property type="match status" value="1"/>
</dbReference>
<dbReference type="InterPro" id="IPR022801">
    <property type="entry name" value="Ribosomal_uS4"/>
</dbReference>
<sequence>MQKGVVRKRPPGQISEYGRQLATKQELRNEYLLRERKFKQYVQGVLKEKNKEGDKAELLLRKLEMRLDNAVFRMGFSPTRAGARQLVSHGHIFVNGGRTDVPSLEIKPGDVISIKPTSAKNVFFKNLPLNIKSYTAPSWILLDKEKLEGTIKTVPGASEVILQVDLPLVFEFYSR</sequence>
<evidence type="ECO:0000259" key="9">
    <source>
        <dbReference type="SMART" id="SM00363"/>
    </source>
</evidence>
<evidence type="ECO:0000256" key="7">
    <source>
        <dbReference type="HAMAP-Rule" id="MF_01306"/>
    </source>
</evidence>
<keyword evidence="2 7" id="KW-0699">rRNA-binding</keyword>
<evidence type="ECO:0000256" key="4">
    <source>
        <dbReference type="ARBA" id="ARBA00022980"/>
    </source>
</evidence>
<keyword evidence="5 7" id="KW-0687">Ribonucleoprotein</keyword>
<keyword evidence="4 7" id="KW-0689">Ribosomal protein</keyword>
<evidence type="ECO:0000256" key="3">
    <source>
        <dbReference type="ARBA" id="ARBA00022884"/>
    </source>
</evidence>
<reference evidence="10 11" key="1">
    <citation type="journal article" date="2016" name="Nat. Commun.">
        <title>Thousands of microbial genomes shed light on interconnected biogeochemical processes in an aquifer system.</title>
        <authorList>
            <person name="Anantharaman K."/>
            <person name="Brown C.T."/>
            <person name="Hug L.A."/>
            <person name="Sharon I."/>
            <person name="Castelle C.J."/>
            <person name="Probst A.J."/>
            <person name="Thomas B.C."/>
            <person name="Singh A."/>
            <person name="Wilkins M.J."/>
            <person name="Karaoz U."/>
            <person name="Brodie E.L."/>
            <person name="Williams K.H."/>
            <person name="Hubbard S.S."/>
            <person name="Banfield J.F."/>
        </authorList>
    </citation>
    <scope>NUCLEOTIDE SEQUENCE [LARGE SCALE GENOMIC DNA]</scope>
</reference>
<dbReference type="GO" id="GO:0006412">
    <property type="term" value="P:translation"/>
    <property type="evidence" value="ECO:0007669"/>
    <property type="project" value="UniProtKB-UniRule"/>
</dbReference>
<dbReference type="Pfam" id="PF01479">
    <property type="entry name" value="S4"/>
    <property type="match status" value="1"/>
</dbReference>
<dbReference type="GO" id="GO:0042274">
    <property type="term" value="P:ribosomal small subunit biogenesis"/>
    <property type="evidence" value="ECO:0007669"/>
    <property type="project" value="TreeGrafter"/>
</dbReference>
<dbReference type="FunFam" id="3.10.290.10:FF:000001">
    <property type="entry name" value="30S ribosomal protein S4"/>
    <property type="match status" value="1"/>
</dbReference>
<feature type="domain" description="RNA-binding S4" evidence="9">
    <location>
        <begin position="65"/>
        <end position="128"/>
    </location>
</feature>
<comment type="function">
    <text evidence="7">With S5 and S12 plays an important role in translational accuracy.</text>
</comment>
<comment type="subunit">
    <text evidence="7">Part of the 30S ribosomal subunit. Contacts protein S5. The interaction surface between S4 and S5 is involved in control of translational fidelity.</text>
</comment>
<dbReference type="InterPro" id="IPR002942">
    <property type="entry name" value="S4_RNA-bd"/>
</dbReference>
<dbReference type="CDD" id="cd00165">
    <property type="entry name" value="S4"/>
    <property type="match status" value="1"/>
</dbReference>
<comment type="similarity">
    <text evidence="1 7 8">Belongs to the universal ribosomal protein uS4 family.</text>
</comment>
<dbReference type="InterPro" id="IPR036986">
    <property type="entry name" value="S4_RNA-bd_sf"/>
</dbReference>
<dbReference type="InterPro" id="IPR005709">
    <property type="entry name" value="Ribosomal_uS4_bac-type"/>
</dbReference>
<dbReference type="NCBIfam" id="NF003717">
    <property type="entry name" value="PRK05327.1"/>
    <property type="match status" value="1"/>
</dbReference>
<evidence type="ECO:0000256" key="6">
    <source>
        <dbReference type="ARBA" id="ARBA00035254"/>
    </source>
</evidence>
<dbReference type="InterPro" id="IPR018079">
    <property type="entry name" value="Ribosomal_uS4_CS"/>
</dbReference>
<dbReference type="PROSITE" id="PS00632">
    <property type="entry name" value="RIBOSOMAL_S4"/>
    <property type="match status" value="1"/>
</dbReference>
<dbReference type="SUPFAM" id="SSF55174">
    <property type="entry name" value="Alpha-L RNA-binding motif"/>
    <property type="match status" value="1"/>
</dbReference>
<evidence type="ECO:0000313" key="11">
    <source>
        <dbReference type="Proteomes" id="UP000178529"/>
    </source>
</evidence>
<accession>A0A1G2R888</accession>
<keyword evidence="3 7" id="KW-0694">RNA-binding</keyword>
<protein>
    <recommendedName>
        <fullName evidence="6 7">Small ribosomal subunit protein uS4</fullName>
    </recommendedName>
</protein>
<dbReference type="GO" id="GO:0019843">
    <property type="term" value="F:rRNA binding"/>
    <property type="evidence" value="ECO:0007669"/>
    <property type="project" value="UniProtKB-UniRule"/>
</dbReference>
<dbReference type="HAMAP" id="MF_01306_B">
    <property type="entry name" value="Ribosomal_uS4_B"/>
    <property type="match status" value="1"/>
</dbReference>
<evidence type="ECO:0000256" key="1">
    <source>
        <dbReference type="ARBA" id="ARBA00007465"/>
    </source>
</evidence>
<dbReference type="PANTHER" id="PTHR11831">
    <property type="entry name" value="30S 40S RIBOSOMAL PROTEIN"/>
    <property type="match status" value="1"/>
</dbReference>
<comment type="function">
    <text evidence="7">One of the primary rRNA binding proteins, it binds directly to 16S rRNA where it nucleates assembly of the body of the 30S subunit.</text>
</comment>
<evidence type="ECO:0000256" key="8">
    <source>
        <dbReference type="RuleBase" id="RU003699"/>
    </source>
</evidence>
<dbReference type="GO" id="GO:0003735">
    <property type="term" value="F:structural constituent of ribosome"/>
    <property type="evidence" value="ECO:0007669"/>
    <property type="project" value="InterPro"/>
</dbReference>